<keyword evidence="3" id="KW-1185">Reference proteome</keyword>
<feature type="chain" id="PRO_5046706421" evidence="1">
    <location>
        <begin position="25"/>
        <end position="333"/>
    </location>
</feature>
<dbReference type="RefSeq" id="WP_307236324.1">
    <property type="nucleotide sequence ID" value="NZ_JAUSVF010000004.1"/>
</dbReference>
<gene>
    <name evidence="2" type="ORF">QO002_005842</name>
</gene>
<proteinExistence type="predicted"/>
<dbReference type="PANTHER" id="PTHR35271:SF1">
    <property type="entry name" value="ABC TRANSPORTER, SUBSTRATE-BINDING LIPOPROTEIN"/>
    <property type="match status" value="1"/>
</dbReference>
<dbReference type="InterPro" id="IPR007487">
    <property type="entry name" value="ABC_transpt-TYRBP-like"/>
</dbReference>
<name>A0ABU0BZH2_9HYPH</name>
<comment type="caution">
    <text evidence="2">The sequence shown here is derived from an EMBL/GenBank/DDBJ whole genome shotgun (WGS) entry which is preliminary data.</text>
</comment>
<feature type="signal peptide" evidence="1">
    <location>
        <begin position="1"/>
        <end position="24"/>
    </location>
</feature>
<organism evidence="2 3">
    <name type="scientific">Pararhizobium capsulatum DSM 1112</name>
    <dbReference type="NCBI Taxonomy" id="1121113"/>
    <lineage>
        <taxon>Bacteria</taxon>
        <taxon>Pseudomonadati</taxon>
        <taxon>Pseudomonadota</taxon>
        <taxon>Alphaproteobacteria</taxon>
        <taxon>Hyphomicrobiales</taxon>
        <taxon>Rhizobiaceae</taxon>
        <taxon>Rhizobium/Agrobacterium group</taxon>
        <taxon>Pararhizobium</taxon>
    </lineage>
</organism>
<dbReference type="Pfam" id="PF04392">
    <property type="entry name" value="ABC_sub_bind"/>
    <property type="match status" value="1"/>
</dbReference>
<evidence type="ECO:0000256" key="1">
    <source>
        <dbReference type="SAM" id="SignalP"/>
    </source>
</evidence>
<sequence>MRRIIGAMLALGLVVGWFASPAAAARKTIAMVVWIGCEDVCRGVKDFVADSGMDADVTVFDAAEDPSKLPGIVEKLRKMRPDLVITWGTKVTLGVVGSLDERNDPRFLGDIPVVFTVVSNPVGTKIIESLQQTGRPNVTGTRNRVPESVNIKSIRRYMKDFAHLGILYDTSEANSVAKVDEIKELTGKLNFSLTALPLTAKADGTPDPASVASKMQELKQAGVQFVYLGSSTFLEKQQDLFTGTALEAGLPVLSPYEHLVTESNALMSVAARDYDVGRLAARQASKILVDGAQPGDLPVLAMEEFAYLVNMRVAKQLNLFPPVEFLQFVEKVE</sequence>
<evidence type="ECO:0000313" key="3">
    <source>
        <dbReference type="Proteomes" id="UP001230207"/>
    </source>
</evidence>
<evidence type="ECO:0000313" key="2">
    <source>
        <dbReference type="EMBL" id="MDQ0323635.1"/>
    </source>
</evidence>
<dbReference type="CDD" id="cd06325">
    <property type="entry name" value="PBP1_ABC_unchar_transporter"/>
    <property type="match status" value="1"/>
</dbReference>
<dbReference type="Gene3D" id="3.40.50.2300">
    <property type="match status" value="2"/>
</dbReference>
<dbReference type="EMBL" id="JAUSVF010000004">
    <property type="protein sequence ID" value="MDQ0323635.1"/>
    <property type="molecule type" value="Genomic_DNA"/>
</dbReference>
<accession>A0ABU0BZH2</accession>
<dbReference type="PANTHER" id="PTHR35271">
    <property type="entry name" value="ABC TRANSPORTER, SUBSTRATE-BINDING LIPOPROTEIN-RELATED"/>
    <property type="match status" value="1"/>
</dbReference>
<protein>
    <submittedName>
        <fullName evidence="2">ABC transport system substrate-binding protein</fullName>
    </submittedName>
</protein>
<dbReference type="SUPFAM" id="SSF53822">
    <property type="entry name" value="Periplasmic binding protein-like I"/>
    <property type="match status" value="1"/>
</dbReference>
<reference evidence="2 3" key="1">
    <citation type="submission" date="2023-07" db="EMBL/GenBank/DDBJ databases">
        <title>Genomic Encyclopedia of Type Strains, Phase IV (KMG-IV): sequencing the most valuable type-strain genomes for metagenomic binning, comparative biology and taxonomic classification.</title>
        <authorList>
            <person name="Goeker M."/>
        </authorList>
    </citation>
    <scope>NUCLEOTIDE SEQUENCE [LARGE SCALE GENOMIC DNA]</scope>
    <source>
        <strain evidence="2 3">DSM 1112</strain>
    </source>
</reference>
<keyword evidence="1" id="KW-0732">Signal</keyword>
<dbReference type="Proteomes" id="UP001230207">
    <property type="component" value="Unassembled WGS sequence"/>
</dbReference>
<dbReference type="InterPro" id="IPR028082">
    <property type="entry name" value="Peripla_BP_I"/>
</dbReference>